<sequence length="38" mass="4414">MDLIAIVYDSEVDTCAMECVAKHYRLDLERLQSNHAIF</sequence>
<protein>
    <submittedName>
        <fullName evidence="1">Uncharacterized protein</fullName>
    </submittedName>
</protein>
<evidence type="ECO:0000313" key="1">
    <source>
        <dbReference type="EMBL" id="CDW26847.1"/>
    </source>
</evidence>
<proteinExistence type="predicted"/>
<reference evidence="1" key="1">
    <citation type="submission" date="2014-05" db="EMBL/GenBank/DDBJ databases">
        <authorList>
            <person name="Chronopoulou M."/>
        </authorList>
    </citation>
    <scope>NUCLEOTIDE SEQUENCE</scope>
    <source>
        <tissue evidence="1">Whole organism</tissue>
    </source>
</reference>
<dbReference type="EMBL" id="HACA01009486">
    <property type="protein sequence ID" value="CDW26847.1"/>
    <property type="molecule type" value="Transcribed_RNA"/>
</dbReference>
<name>A0A0K2TML5_LEPSM</name>
<dbReference type="AlphaFoldDB" id="A0A0K2TML5"/>
<accession>A0A0K2TML5</accession>
<organism evidence="1">
    <name type="scientific">Lepeophtheirus salmonis</name>
    <name type="common">Salmon louse</name>
    <name type="synonym">Caligus salmonis</name>
    <dbReference type="NCBI Taxonomy" id="72036"/>
    <lineage>
        <taxon>Eukaryota</taxon>
        <taxon>Metazoa</taxon>
        <taxon>Ecdysozoa</taxon>
        <taxon>Arthropoda</taxon>
        <taxon>Crustacea</taxon>
        <taxon>Multicrustacea</taxon>
        <taxon>Hexanauplia</taxon>
        <taxon>Copepoda</taxon>
        <taxon>Siphonostomatoida</taxon>
        <taxon>Caligidae</taxon>
        <taxon>Lepeophtheirus</taxon>
    </lineage>
</organism>